<dbReference type="Proteomes" id="UP001163798">
    <property type="component" value="Unassembled WGS sequence"/>
</dbReference>
<evidence type="ECO:0008006" key="4">
    <source>
        <dbReference type="Google" id="ProtNLM"/>
    </source>
</evidence>
<evidence type="ECO:0000256" key="1">
    <source>
        <dbReference type="SAM" id="MobiDB-lite"/>
    </source>
</evidence>
<feature type="region of interest" description="Disordered" evidence="1">
    <location>
        <begin position="31"/>
        <end position="140"/>
    </location>
</feature>
<dbReference type="GO" id="GO:0008270">
    <property type="term" value="F:zinc ion binding"/>
    <property type="evidence" value="ECO:0007669"/>
    <property type="project" value="InterPro"/>
</dbReference>
<comment type="caution">
    <text evidence="2">The sequence shown here is derived from an EMBL/GenBank/DDBJ whole genome shotgun (WGS) entry which is preliminary data.</text>
</comment>
<name>A0AA38NIN4_9AGAR</name>
<dbReference type="EMBL" id="MU793934">
    <property type="protein sequence ID" value="KAJ3780078.1"/>
    <property type="molecule type" value="Genomic_DNA"/>
</dbReference>
<sequence>MSSPQKLSSSQIAAQLRQMQKQLLAAQEEERIEAERAKRAAEEQARRAAEERKKKEEKELAEKKRRIEEAKRANIVKKKLEEAEKKRQEELAEARRDISDPSDPPYQEESEDNDDDRDEEPKAPKKKKRKGNDTQPVANTSSAWPACARCVEKELDCRPQDQSNTVSCYHCRKSKVHCSWNDKVKSNPIVGDASQLTEFFERIAGAMEGIQDSMVGIAYELRQFRLQVGSWQDTILADCSCRARTGEALEALEIERELVELEEEEEDFVVELRRQKQEAELGEEDEEEEEEEEEEEKEKIAPDKVPSVGTVAVTQGGTRKGYTVLGSVMGLQRSFRQRSLHAIWVSL</sequence>
<keyword evidence="3" id="KW-1185">Reference proteome</keyword>
<evidence type="ECO:0000313" key="3">
    <source>
        <dbReference type="Proteomes" id="UP001163798"/>
    </source>
</evidence>
<organism evidence="2 3">
    <name type="scientific">Lentinula aff. detonsa</name>
    <dbReference type="NCBI Taxonomy" id="2804958"/>
    <lineage>
        <taxon>Eukaryota</taxon>
        <taxon>Fungi</taxon>
        <taxon>Dikarya</taxon>
        <taxon>Basidiomycota</taxon>
        <taxon>Agaricomycotina</taxon>
        <taxon>Agaricomycetes</taxon>
        <taxon>Agaricomycetidae</taxon>
        <taxon>Agaricales</taxon>
        <taxon>Marasmiineae</taxon>
        <taxon>Omphalotaceae</taxon>
        <taxon>Lentinula</taxon>
    </lineage>
</organism>
<feature type="region of interest" description="Disordered" evidence="1">
    <location>
        <begin position="277"/>
        <end position="312"/>
    </location>
</feature>
<dbReference type="Gene3D" id="4.10.240.10">
    <property type="entry name" value="Zn(2)-C6 fungal-type DNA-binding domain"/>
    <property type="match status" value="1"/>
</dbReference>
<reference evidence="2" key="1">
    <citation type="submission" date="2022-08" db="EMBL/GenBank/DDBJ databases">
        <authorList>
            <consortium name="DOE Joint Genome Institute"/>
            <person name="Min B."/>
            <person name="Riley R."/>
            <person name="Sierra-Patev S."/>
            <person name="Naranjo-Ortiz M."/>
            <person name="Looney B."/>
            <person name="Konkel Z."/>
            <person name="Slot J.C."/>
            <person name="Sakamoto Y."/>
            <person name="Steenwyk J.L."/>
            <person name="Rokas A."/>
            <person name="Carro J."/>
            <person name="Camarero S."/>
            <person name="Ferreira P."/>
            <person name="Molpeceres G."/>
            <person name="Ruiz-Duenas F.J."/>
            <person name="Serrano A."/>
            <person name="Henrissat B."/>
            <person name="Drula E."/>
            <person name="Hughes K.W."/>
            <person name="Mata J.L."/>
            <person name="Ishikawa N.K."/>
            <person name="Vargas-Isla R."/>
            <person name="Ushijima S."/>
            <person name="Smith C.A."/>
            <person name="Ahrendt S."/>
            <person name="Andreopoulos W."/>
            <person name="He G."/>
            <person name="Labutti K."/>
            <person name="Lipzen A."/>
            <person name="Ng V."/>
            <person name="Sandor L."/>
            <person name="Barry K."/>
            <person name="Martinez A.T."/>
            <person name="Xiao Y."/>
            <person name="Gibbons J.G."/>
            <person name="Terashima K."/>
            <person name="Hibbett D.S."/>
            <person name="Grigoriev I.V."/>
        </authorList>
    </citation>
    <scope>NUCLEOTIDE SEQUENCE</scope>
    <source>
        <strain evidence="2">TFB10291</strain>
    </source>
</reference>
<dbReference type="InterPro" id="IPR036864">
    <property type="entry name" value="Zn2-C6_fun-type_DNA-bd_sf"/>
</dbReference>
<protein>
    <recommendedName>
        <fullName evidence="4">Zn(2)-C6 fungal-type domain-containing protein</fullName>
    </recommendedName>
</protein>
<accession>A0AA38NIN4</accession>
<proteinExistence type="predicted"/>
<feature type="compositionally biased region" description="Acidic residues" evidence="1">
    <location>
        <begin position="106"/>
        <end position="118"/>
    </location>
</feature>
<dbReference type="AlphaFoldDB" id="A0AA38NIN4"/>
<dbReference type="GO" id="GO:0000981">
    <property type="term" value="F:DNA-binding transcription factor activity, RNA polymerase II-specific"/>
    <property type="evidence" value="ECO:0007669"/>
    <property type="project" value="InterPro"/>
</dbReference>
<evidence type="ECO:0000313" key="2">
    <source>
        <dbReference type="EMBL" id="KAJ3780078.1"/>
    </source>
</evidence>
<feature type="compositionally biased region" description="Basic and acidic residues" evidence="1">
    <location>
        <begin position="33"/>
        <end position="99"/>
    </location>
</feature>
<feature type="compositionally biased region" description="Acidic residues" evidence="1">
    <location>
        <begin position="280"/>
        <end position="296"/>
    </location>
</feature>
<gene>
    <name evidence="2" type="ORF">GGU10DRAFT_337469</name>
</gene>